<dbReference type="AlphaFoldDB" id="A0A498N960"/>
<evidence type="ECO:0000313" key="2">
    <source>
        <dbReference type="Proteomes" id="UP000290572"/>
    </source>
</evidence>
<sequence>MCSSDYNDRVSVVNDFLVLRELTSSDTGTFTMRDEMGEVIGVNTVMVEDCKMKNFVITFMVLSIIADITSAKKLRLINGVNGGLVTGVNGVNPVLVGGLNPPVLPGGPAVIGQPPLTQILPAAALPPYVLQQPPVAAVPYVPPNIGPQLAYPFALPNGITKMKFQAVVFMAGLLSICTCVPIYQPQIGIIGSNSNEVLRLNGLTLASMGLGPAQGAAFFPPFLFQQQPPQVLNFNPAMQGPFLPPQINPLNPVQLPPVQQEQPIPGILPNNGLPAQNRPPVQTDFKGNVTNLWIY</sequence>
<reference evidence="1 2" key="1">
    <citation type="submission" date="2018-03" db="EMBL/GenBank/DDBJ databases">
        <title>Draft genome sequence of Rohu Carp (Labeo rohita).</title>
        <authorList>
            <person name="Das P."/>
            <person name="Kushwaha B."/>
            <person name="Joshi C.G."/>
            <person name="Kumar D."/>
            <person name="Nagpure N.S."/>
            <person name="Sahoo L."/>
            <person name="Das S.P."/>
            <person name="Bit A."/>
            <person name="Patnaik S."/>
            <person name="Meher P.K."/>
            <person name="Jayasankar P."/>
            <person name="Koringa P.G."/>
            <person name="Patel N.V."/>
            <person name="Hinsu A.T."/>
            <person name="Kumar R."/>
            <person name="Pandey M."/>
            <person name="Agarwal S."/>
            <person name="Srivastava S."/>
            <person name="Singh M."/>
            <person name="Iquebal M.A."/>
            <person name="Jaiswal S."/>
            <person name="Angadi U.B."/>
            <person name="Kumar N."/>
            <person name="Raza M."/>
            <person name="Shah T.M."/>
            <person name="Rai A."/>
            <person name="Jena J.K."/>
        </authorList>
    </citation>
    <scope>NUCLEOTIDE SEQUENCE [LARGE SCALE GENOMIC DNA]</scope>
    <source>
        <strain evidence="1">DASCIFA01</strain>
        <tissue evidence="1">Testis</tissue>
    </source>
</reference>
<protein>
    <submittedName>
        <fullName evidence="1">X isoform-like protein</fullName>
    </submittedName>
</protein>
<evidence type="ECO:0000313" key="1">
    <source>
        <dbReference type="EMBL" id="RXN29550.1"/>
    </source>
</evidence>
<comment type="caution">
    <text evidence="1">The sequence shown here is derived from an EMBL/GenBank/DDBJ whole genome shotgun (WGS) entry which is preliminary data.</text>
</comment>
<dbReference type="STRING" id="84645.A0A498N960"/>
<organism evidence="1 2">
    <name type="scientific">Labeo rohita</name>
    <name type="common">Indian major carp</name>
    <name type="synonym">Cyprinus rohita</name>
    <dbReference type="NCBI Taxonomy" id="84645"/>
    <lineage>
        <taxon>Eukaryota</taxon>
        <taxon>Metazoa</taxon>
        <taxon>Chordata</taxon>
        <taxon>Craniata</taxon>
        <taxon>Vertebrata</taxon>
        <taxon>Euteleostomi</taxon>
        <taxon>Actinopterygii</taxon>
        <taxon>Neopterygii</taxon>
        <taxon>Teleostei</taxon>
        <taxon>Ostariophysi</taxon>
        <taxon>Cypriniformes</taxon>
        <taxon>Cyprinidae</taxon>
        <taxon>Labeoninae</taxon>
        <taxon>Labeonini</taxon>
        <taxon>Labeo</taxon>
    </lineage>
</organism>
<dbReference type="Proteomes" id="UP000290572">
    <property type="component" value="Unassembled WGS sequence"/>
</dbReference>
<keyword evidence="2" id="KW-1185">Reference proteome</keyword>
<name>A0A498N960_LABRO</name>
<gene>
    <name evidence="1" type="ORF">ROHU_005203</name>
</gene>
<dbReference type="EMBL" id="QBIY01011760">
    <property type="protein sequence ID" value="RXN29550.1"/>
    <property type="molecule type" value="Genomic_DNA"/>
</dbReference>
<accession>A0A498N960</accession>
<proteinExistence type="predicted"/>